<keyword evidence="7 8" id="KW-0472">Membrane</keyword>
<comment type="subcellular location">
    <subcellularLocation>
        <location evidence="1">Cell membrane</location>
        <topology evidence="1">Multi-pass membrane protein</topology>
    </subcellularLocation>
</comment>
<keyword evidence="4" id="KW-0808">Transferase</keyword>
<dbReference type="PROSITE" id="PS50885">
    <property type="entry name" value="HAMP"/>
    <property type="match status" value="1"/>
</dbReference>
<dbReference type="RefSeq" id="WP_044646533.1">
    <property type="nucleotide sequence ID" value="NZ_JTHP01000023.1"/>
</dbReference>
<dbReference type="Gene3D" id="3.30.450.20">
    <property type="entry name" value="PAS domain"/>
    <property type="match status" value="2"/>
</dbReference>
<dbReference type="Gene3D" id="6.10.340.10">
    <property type="match status" value="1"/>
</dbReference>
<comment type="caution">
    <text evidence="10">The sequence shown here is derived from an EMBL/GenBank/DDBJ whole genome shotgun (WGS) entry which is preliminary data.</text>
</comment>
<dbReference type="PANTHER" id="PTHR34220">
    <property type="entry name" value="SENSOR HISTIDINE KINASE YPDA"/>
    <property type="match status" value="1"/>
</dbReference>
<dbReference type="Proteomes" id="UP000032534">
    <property type="component" value="Unassembled WGS sequence"/>
</dbReference>
<dbReference type="InterPro" id="IPR003660">
    <property type="entry name" value="HAMP_dom"/>
</dbReference>
<evidence type="ECO:0000256" key="6">
    <source>
        <dbReference type="ARBA" id="ARBA00022989"/>
    </source>
</evidence>
<proteinExistence type="predicted"/>
<dbReference type="InterPro" id="IPR010559">
    <property type="entry name" value="Sig_transdc_His_kin_internal"/>
</dbReference>
<keyword evidence="3" id="KW-0597">Phosphoprotein</keyword>
<dbReference type="PATRIC" id="fig|159743.3.peg.2889"/>
<dbReference type="InterPro" id="IPR036890">
    <property type="entry name" value="HATPase_C_sf"/>
</dbReference>
<organism evidence="10 11">
    <name type="scientific">Paenibacillus terrae</name>
    <dbReference type="NCBI Taxonomy" id="159743"/>
    <lineage>
        <taxon>Bacteria</taxon>
        <taxon>Bacillati</taxon>
        <taxon>Bacillota</taxon>
        <taxon>Bacilli</taxon>
        <taxon>Bacillales</taxon>
        <taxon>Paenibacillaceae</taxon>
        <taxon>Paenibacillus</taxon>
    </lineage>
</organism>
<accession>A0A0D7X580</accession>
<keyword evidence="6 8" id="KW-1133">Transmembrane helix</keyword>
<evidence type="ECO:0000256" key="1">
    <source>
        <dbReference type="ARBA" id="ARBA00004651"/>
    </source>
</evidence>
<evidence type="ECO:0000256" key="4">
    <source>
        <dbReference type="ARBA" id="ARBA00022679"/>
    </source>
</evidence>
<dbReference type="Gene3D" id="3.30.565.10">
    <property type="entry name" value="Histidine kinase-like ATPase, C-terminal domain"/>
    <property type="match status" value="1"/>
</dbReference>
<dbReference type="InterPro" id="IPR033479">
    <property type="entry name" value="dCache_1"/>
</dbReference>
<name>A0A0D7X580_9BACL</name>
<dbReference type="CDD" id="cd06225">
    <property type="entry name" value="HAMP"/>
    <property type="match status" value="1"/>
</dbReference>
<evidence type="ECO:0000313" key="11">
    <source>
        <dbReference type="Proteomes" id="UP000032534"/>
    </source>
</evidence>
<keyword evidence="11" id="KW-1185">Reference proteome</keyword>
<evidence type="ECO:0000256" key="3">
    <source>
        <dbReference type="ARBA" id="ARBA00022553"/>
    </source>
</evidence>
<dbReference type="PANTHER" id="PTHR34220:SF7">
    <property type="entry name" value="SENSOR HISTIDINE KINASE YPDA"/>
    <property type="match status" value="1"/>
</dbReference>
<dbReference type="SUPFAM" id="SSF55874">
    <property type="entry name" value="ATPase domain of HSP90 chaperone/DNA topoisomerase II/histidine kinase"/>
    <property type="match status" value="1"/>
</dbReference>
<keyword evidence="10" id="KW-0418">Kinase</keyword>
<evidence type="ECO:0000259" key="9">
    <source>
        <dbReference type="PROSITE" id="PS50885"/>
    </source>
</evidence>
<dbReference type="GO" id="GO:0000155">
    <property type="term" value="F:phosphorelay sensor kinase activity"/>
    <property type="evidence" value="ECO:0007669"/>
    <property type="project" value="InterPro"/>
</dbReference>
<evidence type="ECO:0000256" key="5">
    <source>
        <dbReference type="ARBA" id="ARBA00022692"/>
    </source>
</evidence>
<dbReference type="AlphaFoldDB" id="A0A0D7X580"/>
<reference evidence="10 11" key="1">
    <citation type="submission" date="2014-11" db="EMBL/GenBank/DDBJ databases">
        <title>Draft Genome Sequences of Paenibacillus polymyxa NRRL B-30509 and Paenibacillus terrae NRRL B-30644, Strains from a Poultry Environment that Produce Tridecaptin A and Paenicidins.</title>
        <authorList>
            <person name="van Belkum M.J."/>
            <person name="Lohans C.T."/>
            <person name="Vederas J.C."/>
        </authorList>
    </citation>
    <scope>NUCLEOTIDE SEQUENCE [LARGE SCALE GENOMIC DNA]</scope>
    <source>
        <strain evidence="10 11">NRRL B-30644</strain>
    </source>
</reference>
<dbReference type="GO" id="GO:0005886">
    <property type="term" value="C:plasma membrane"/>
    <property type="evidence" value="ECO:0007669"/>
    <property type="project" value="UniProtKB-SubCell"/>
</dbReference>
<keyword evidence="2" id="KW-1003">Cell membrane</keyword>
<dbReference type="SMART" id="SM00304">
    <property type="entry name" value="HAMP"/>
    <property type="match status" value="1"/>
</dbReference>
<feature type="transmembrane region" description="Helical" evidence="8">
    <location>
        <begin position="298"/>
        <end position="319"/>
    </location>
</feature>
<dbReference type="InterPro" id="IPR050640">
    <property type="entry name" value="Bact_2-comp_sensor_kinase"/>
</dbReference>
<dbReference type="OrthoDB" id="9776552at2"/>
<dbReference type="Pfam" id="PF06580">
    <property type="entry name" value="His_kinase"/>
    <property type="match status" value="1"/>
</dbReference>
<evidence type="ECO:0000256" key="8">
    <source>
        <dbReference type="SAM" id="Phobius"/>
    </source>
</evidence>
<evidence type="ECO:0000256" key="7">
    <source>
        <dbReference type="ARBA" id="ARBA00023136"/>
    </source>
</evidence>
<dbReference type="EMBL" id="JTHP01000023">
    <property type="protein sequence ID" value="KJD45182.1"/>
    <property type="molecule type" value="Genomic_DNA"/>
</dbReference>
<dbReference type="Pfam" id="PF02743">
    <property type="entry name" value="dCache_1"/>
    <property type="match status" value="1"/>
</dbReference>
<protein>
    <submittedName>
        <fullName evidence="10">Histidine kinase</fullName>
    </submittedName>
</protein>
<sequence>MKFHSIRSRLIWFLLIAVTLPLLLSMTMTFILTKQSLREQATQENERLIFQGITNLDNYLQGLNRASIGVYNDPHFLRNLAKIPNDYRAVAEIYTTLQTMMNASSGIDQVYLHSFEARQSTLITSTVPLREFRLAPFPGSIHYGSSGLFIQPSHTKHLYGFSTVSYAEHDTQRQVFTLHRAIRNIPSSEMLGVLAMDVRLDPLRSICRQLYDADTEELFLIDRNGTIIYSGQEALIGTHWKESGLLNRISKEGEHGVIEDDTALQVYGKLDANLSGWTIVKKIPNRTLYLRATRLTQINAVITGAALLLVIVATLWISIKITEPIKRLTRYINQIQSGQLDVDIRAMSNDEIGVLSRRFRQMMDTINNLILREYKLELANKTHQLKALQAQINPHFLYNTLQSIGTLALQHEVPRIYSLLSSLAKMLRYNMRDHTVVTLKEEAEHVKQYLDLQKERFGEQLEVTYQWADGVLDDQVPKMILQPLVENYFKHGADPRLGHGEIRIAGCRIREGIVKITVENNGTSIPQAELEQLQHMLKRPLKAYEEPNTGESDSIGLRNVLLRIQLHSEDGSNTLYVDNILPHGVRYTLEIRTEAHTEIHIKGE</sequence>
<dbReference type="Pfam" id="PF00672">
    <property type="entry name" value="HAMP"/>
    <property type="match status" value="1"/>
</dbReference>
<evidence type="ECO:0000313" key="10">
    <source>
        <dbReference type="EMBL" id="KJD45182.1"/>
    </source>
</evidence>
<dbReference type="SUPFAM" id="SSF158472">
    <property type="entry name" value="HAMP domain-like"/>
    <property type="match status" value="1"/>
</dbReference>
<gene>
    <name evidence="10" type="ORF">QD47_13000</name>
</gene>
<keyword evidence="5 8" id="KW-0812">Transmembrane</keyword>
<evidence type="ECO:0000256" key="2">
    <source>
        <dbReference type="ARBA" id="ARBA00022475"/>
    </source>
</evidence>
<feature type="domain" description="HAMP" evidence="9">
    <location>
        <begin position="319"/>
        <end position="371"/>
    </location>
</feature>